<dbReference type="PROSITE" id="PS51257">
    <property type="entry name" value="PROKAR_LIPOPROTEIN"/>
    <property type="match status" value="1"/>
</dbReference>
<organism evidence="2 3">
    <name type="scientific">Croceibacterium salegens</name>
    <dbReference type="NCBI Taxonomy" id="1737568"/>
    <lineage>
        <taxon>Bacteria</taxon>
        <taxon>Pseudomonadati</taxon>
        <taxon>Pseudomonadota</taxon>
        <taxon>Alphaproteobacteria</taxon>
        <taxon>Sphingomonadales</taxon>
        <taxon>Erythrobacteraceae</taxon>
        <taxon>Croceibacterium</taxon>
    </lineage>
</organism>
<sequence length="114" mass="12589">MTSPASRGLRYAALAALAPLLLGGCLAKTVVDVATVPVKATSRAVDLATTSQSEADEKRGREIRRREEELGKLDTQLRKQEERCLRGDDRACREAVETRRDIETLSPSVPVERR</sequence>
<comment type="caution">
    <text evidence="2">The sequence shown here is derived from an EMBL/GenBank/DDBJ whole genome shotgun (WGS) entry which is preliminary data.</text>
</comment>
<feature type="chain" id="PRO_5026264378" description="Lipoprotein" evidence="1">
    <location>
        <begin position="28"/>
        <end position="114"/>
    </location>
</feature>
<dbReference type="RefSeq" id="WP_159796485.1">
    <property type="nucleotide sequence ID" value="NZ_WTYM01000052.1"/>
</dbReference>
<reference evidence="2 3" key="1">
    <citation type="submission" date="2019-12" db="EMBL/GenBank/DDBJ databases">
        <title>Genomic-based taxomic classification of the family Erythrobacteraceae.</title>
        <authorList>
            <person name="Xu L."/>
        </authorList>
    </citation>
    <scope>NUCLEOTIDE SEQUENCE [LARGE SCALE GENOMIC DNA]</scope>
    <source>
        <strain evidence="2 3">MCCC 1K01500</strain>
    </source>
</reference>
<evidence type="ECO:0000256" key="1">
    <source>
        <dbReference type="SAM" id="SignalP"/>
    </source>
</evidence>
<feature type="signal peptide" evidence="1">
    <location>
        <begin position="1"/>
        <end position="27"/>
    </location>
</feature>
<protein>
    <recommendedName>
        <fullName evidence="4">Lipoprotein</fullName>
    </recommendedName>
</protein>
<accession>A0A6I4SWL5</accession>
<dbReference type="EMBL" id="WTYM01000052">
    <property type="protein sequence ID" value="MXO60514.1"/>
    <property type="molecule type" value="Genomic_DNA"/>
</dbReference>
<keyword evidence="3" id="KW-1185">Reference proteome</keyword>
<dbReference type="AlphaFoldDB" id="A0A6I4SWL5"/>
<evidence type="ECO:0000313" key="3">
    <source>
        <dbReference type="Proteomes" id="UP000433652"/>
    </source>
</evidence>
<keyword evidence="1" id="KW-0732">Signal</keyword>
<dbReference type="Proteomes" id="UP000433652">
    <property type="component" value="Unassembled WGS sequence"/>
</dbReference>
<dbReference type="OrthoDB" id="7428913at2"/>
<evidence type="ECO:0008006" key="4">
    <source>
        <dbReference type="Google" id="ProtNLM"/>
    </source>
</evidence>
<proteinExistence type="predicted"/>
<evidence type="ECO:0000313" key="2">
    <source>
        <dbReference type="EMBL" id="MXO60514.1"/>
    </source>
</evidence>
<gene>
    <name evidence="2" type="ORF">GRI89_13290</name>
</gene>
<name>A0A6I4SWL5_9SPHN</name>